<protein>
    <submittedName>
        <fullName evidence="1">Uncharacterized protein</fullName>
    </submittedName>
</protein>
<evidence type="ECO:0000313" key="2">
    <source>
        <dbReference type="Proteomes" id="UP001642487"/>
    </source>
</evidence>
<dbReference type="EMBL" id="OZ021738">
    <property type="protein sequence ID" value="CAK9319647.1"/>
    <property type="molecule type" value="Genomic_DNA"/>
</dbReference>
<gene>
    <name evidence="1" type="ORF">CITCOLO1_LOCUS11661</name>
</gene>
<sequence length="108" mass="12551">MLCVLIIKCSFRFQIFHPFLSFYFYFLATANDILVNYHSLKSFIFSSLCESMFSFLNLSSSNHPAPPPIEIIPQVCDLQWSAFYLSEIRNSDQVHPLILCFLLLDIAF</sequence>
<proteinExistence type="predicted"/>
<dbReference type="Proteomes" id="UP001642487">
    <property type="component" value="Chromosome 4"/>
</dbReference>
<reference evidence="1 2" key="1">
    <citation type="submission" date="2024-03" db="EMBL/GenBank/DDBJ databases">
        <authorList>
            <person name="Gkanogiannis A."/>
            <person name="Becerra Lopez-Lavalle L."/>
        </authorList>
    </citation>
    <scope>NUCLEOTIDE SEQUENCE [LARGE SCALE GENOMIC DNA]</scope>
</reference>
<name>A0ABP0YI79_9ROSI</name>
<accession>A0ABP0YI79</accession>
<organism evidence="1 2">
    <name type="scientific">Citrullus colocynthis</name>
    <name type="common">colocynth</name>
    <dbReference type="NCBI Taxonomy" id="252529"/>
    <lineage>
        <taxon>Eukaryota</taxon>
        <taxon>Viridiplantae</taxon>
        <taxon>Streptophyta</taxon>
        <taxon>Embryophyta</taxon>
        <taxon>Tracheophyta</taxon>
        <taxon>Spermatophyta</taxon>
        <taxon>Magnoliopsida</taxon>
        <taxon>eudicotyledons</taxon>
        <taxon>Gunneridae</taxon>
        <taxon>Pentapetalae</taxon>
        <taxon>rosids</taxon>
        <taxon>fabids</taxon>
        <taxon>Cucurbitales</taxon>
        <taxon>Cucurbitaceae</taxon>
        <taxon>Benincaseae</taxon>
        <taxon>Citrullus</taxon>
    </lineage>
</organism>
<keyword evidence="2" id="KW-1185">Reference proteome</keyword>
<evidence type="ECO:0000313" key="1">
    <source>
        <dbReference type="EMBL" id="CAK9319647.1"/>
    </source>
</evidence>